<protein>
    <submittedName>
        <fullName evidence="1">HAD family hydrolase</fullName>
    </submittedName>
</protein>
<evidence type="ECO:0000313" key="2">
    <source>
        <dbReference type="Proteomes" id="UP000294513"/>
    </source>
</evidence>
<name>A0A4R5B076_9ACTN</name>
<proteinExistence type="predicted"/>
<dbReference type="AlphaFoldDB" id="A0A4R5B076"/>
<comment type="caution">
    <text evidence="1">The sequence shown here is derived from an EMBL/GenBank/DDBJ whole genome shotgun (WGS) entry which is preliminary data.</text>
</comment>
<dbReference type="Proteomes" id="UP000294513">
    <property type="component" value="Unassembled WGS sequence"/>
</dbReference>
<dbReference type="SUPFAM" id="SSF56784">
    <property type="entry name" value="HAD-like"/>
    <property type="match status" value="1"/>
</dbReference>
<dbReference type="InterPro" id="IPR023214">
    <property type="entry name" value="HAD_sf"/>
</dbReference>
<keyword evidence="1" id="KW-0378">Hydrolase</keyword>
<evidence type="ECO:0000313" key="1">
    <source>
        <dbReference type="EMBL" id="TDD79318.1"/>
    </source>
</evidence>
<sequence>MRTLVLWDIDHTLINGGGVSTEIYASVFEHLTGRPAEMVAPMAGRTDRAITTDTLRHHGIEPTPELMATFTATLAGSFTPHQFQTRGHALPGARAALEALAARTDVIQSVLTGNMRPIAECKLSAFALDALVDFEVGAYGMDAVDRPPLVPLAQQRAARKYGGTFGPSNTVLIGDTPHDVRAGHEGGSRVVAVATGATTAANLRLSGAEHVLTDLTDTPAVVQAIVTATR</sequence>
<dbReference type="PANTHER" id="PTHR43434:SF1">
    <property type="entry name" value="PHOSPHOGLYCOLATE PHOSPHATASE"/>
    <property type="match status" value="1"/>
</dbReference>
<dbReference type="OrthoDB" id="9781769at2"/>
<accession>A0A4R5B076</accession>
<dbReference type="EMBL" id="SMKU01000178">
    <property type="protein sequence ID" value="TDD79318.1"/>
    <property type="molecule type" value="Genomic_DNA"/>
</dbReference>
<dbReference type="GO" id="GO:0008967">
    <property type="term" value="F:phosphoglycolate phosphatase activity"/>
    <property type="evidence" value="ECO:0007669"/>
    <property type="project" value="TreeGrafter"/>
</dbReference>
<keyword evidence="2" id="KW-1185">Reference proteome</keyword>
<dbReference type="RefSeq" id="WP_131898447.1">
    <property type="nucleotide sequence ID" value="NZ_SMKU01000178.1"/>
</dbReference>
<dbReference type="InterPro" id="IPR036412">
    <property type="entry name" value="HAD-like_sf"/>
</dbReference>
<dbReference type="PANTHER" id="PTHR43434">
    <property type="entry name" value="PHOSPHOGLYCOLATE PHOSPHATASE"/>
    <property type="match status" value="1"/>
</dbReference>
<dbReference type="GO" id="GO:0006281">
    <property type="term" value="P:DNA repair"/>
    <property type="evidence" value="ECO:0007669"/>
    <property type="project" value="TreeGrafter"/>
</dbReference>
<reference evidence="1 2" key="1">
    <citation type="submission" date="2019-03" db="EMBL/GenBank/DDBJ databases">
        <title>Draft genome sequences of novel Actinobacteria.</title>
        <authorList>
            <person name="Sahin N."/>
            <person name="Ay H."/>
            <person name="Saygin H."/>
        </authorList>
    </citation>
    <scope>NUCLEOTIDE SEQUENCE [LARGE SCALE GENOMIC DNA]</scope>
    <source>
        <strain evidence="1 2">H3C3</strain>
    </source>
</reference>
<dbReference type="Gene3D" id="1.10.150.240">
    <property type="entry name" value="Putative phosphatase, domain 2"/>
    <property type="match status" value="1"/>
</dbReference>
<dbReference type="InterPro" id="IPR050155">
    <property type="entry name" value="HAD-like_hydrolase_sf"/>
</dbReference>
<organism evidence="1 2">
    <name type="scientific">Actinomadura rubrisoli</name>
    <dbReference type="NCBI Taxonomy" id="2530368"/>
    <lineage>
        <taxon>Bacteria</taxon>
        <taxon>Bacillati</taxon>
        <taxon>Actinomycetota</taxon>
        <taxon>Actinomycetes</taxon>
        <taxon>Streptosporangiales</taxon>
        <taxon>Thermomonosporaceae</taxon>
        <taxon>Actinomadura</taxon>
    </lineage>
</organism>
<dbReference type="SFLD" id="SFLDG01129">
    <property type="entry name" value="C1.5:_HAD__Beta-PGM__Phosphata"/>
    <property type="match status" value="1"/>
</dbReference>
<dbReference type="Gene3D" id="3.40.50.1000">
    <property type="entry name" value="HAD superfamily/HAD-like"/>
    <property type="match status" value="1"/>
</dbReference>
<dbReference type="InterPro" id="IPR023198">
    <property type="entry name" value="PGP-like_dom2"/>
</dbReference>
<dbReference type="Pfam" id="PF12710">
    <property type="entry name" value="HAD"/>
    <property type="match status" value="1"/>
</dbReference>
<gene>
    <name evidence="1" type="ORF">E1298_28040</name>
</gene>
<dbReference type="SFLD" id="SFLDS00003">
    <property type="entry name" value="Haloacid_Dehalogenase"/>
    <property type="match status" value="1"/>
</dbReference>